<protein>
    <submittedName>
        <fullName evidence="1">DUF1320 domain-containing protein</fullName>
    </submittedName>
</protein>
<proteinExistence type="predicted"/>
<evidence type="ECO:0000313" key="2">
    <source>
        <dbReference type="Proteomes" id="UP001356170"/>
    </source>
</evidence>
<organism evidence="1 2">
    <name type="scientific">Aquilutibacter rugosus</name>
    <dbReference type="NCBI Taxonomy" id="3115820"/>
    <lineage>
        <taxon>Bacteria</taxon>
        <taxon>Pseudomonadati</taxon>
        <taxon>Pseudomonadota</taxon>
        <taxon>Gammaproteobacteria</taxon>
        <taxon>Lysobacterales</taxon>
        <taxon>Lysobacteraceae</taxon>
        <taxon>Aquilutibacter</taxon>
    </lineage>
</organism>
<dbReference type="EMBL" id="JAZHBO010000001">
    <property type="protein sequence ID" value="MEF2154654.1"/>
    <property type="molecule type" value="Genomic_DNA"/>
</dbReference>
<dbReference type="RefSeq" id="WP_331702832.1">
    <property type="nucleotide sequence ID" value="NZ_JAZHBO010000001.1"/>
</dbReference>
<name>A0ABU7UYH6_9GAMM</name>
<accession>A0ABU7UYH6</accession>
<dbReference type="Proteomes" id="UP001356170">
    <property type="component" value="Unassembled WGS sequence"/>
</dbReference>
<reference evidence="1 2" key="1">
    <citation type="submission" date="2024-01" db="EMBL/GenBank/DDBJ databases">
        <title>Novel species of the genus Luteimonas isolated from rivers.</title>
        <authorList>
            <person name="Lu H."/>
        </authorList>
    </citation>
    <scope>NUCLEOTIDE SEQUENCE [LARGE SCALE GENOMIC DNA]</scope>
    <source>
        <strain evidence="1 2">FXH3W</strain>
    </source>
</reference>
<dbReference type="InterPro" id="IPR009752">
    <property type="entry name" value="Phage_Mu_GpJ"/>
</dbReference>
<keyword evidence="2" id="KW-1185">Reference proteome</keyword>
<evidence type="ECO:0000313" key="1">
    <source>
        <dbReference type="EMBL" id="MEF2154654.1"/>
    </source>
</evidence>
<dbReference type="Pfam" id="PF07030">
    <property type="entry name" value="Phage_Mu_Gp36"/>
    <property type="match status" value="1"/>
</dbReference>
<sequence>MSYVRPSHLTDGAETWREVSELYELTVDDLKVVIASDGVTDNQQAAEAYASLLRFCAQADAEVDSRLARRGYPLPLSATQFPVLTVWARAIARYHIHRNRDRSSEETGRIERDYRDALRALDMVAEGTLSLGANDPLLATAGEDPASVEVHSNARLFSRDTLGGL</sequence>
<gene>
    <name evidence="1" type="ORF">V3390_00130</name>
</gene>
<comment type="caution">
    <text evidence="1">The sequence shown here is derived from an EMBL/GenBank/DDBJ whole genome shotgun (WGS) entry which is preliminary data.</text>
</comment>